<dbReference type="PANTHER" id="PTHR10996:SF257">
    <property type="entry name" value="GLYOXYLATE REDUCTASE 1"/>
    <property type="match status" value="1"/>
</dbReference>
<reference evidence="4 5" key="2">
    <citation type="journal article" date="2008" name="Nature">
        <title>The Phaeodactylum genome reveals the evolutionary history of diatom genomes.</title>
        <authorList>
            <person name="Bowler C."/>
            <person name="Allen A.E."/>
            <person name="Badger J.H."/>
            <person name="Grimwood J."/>
            <person name="Jabbari K."/>
            <person name="Kuo A."/>
            <person name="Maheswari U."/>
            <person name="Martens C."/>
            <person name="Maumus F."/>
            <person name="Otillar R.P."/>
            <person name="Rayko E."/>
            <person name="Salamov A."/>
            <person name="Vandepoele K."/>
            <person name="Beszteri B."/>
            <person name="Gruber A."/>
            <person name="Heijde M."/>
            <person name="Katinka M."/>
            <person name="Mock T."/>
            <person name="Valentin K."/>
            <person name="Verret F."/>
            <person name="Berges J.A."/>
            <person name="Brownlee C."/>
            <person name="Cadoret J.P."/>
            <person name="Chiovitti A."/>
            <person name="Choi C.J."/>
            <person name="Coesel S."/>
            <person name="De Martino A."/>
            <person name="Detter J.C."/>
            <person name="Durkin C."/>
            <person name="Falciatore A."/>
            <person name="Fournet J."/>
            <person name="Haruta M."/>
            <person name="Huysman M.J."/>
            <person name="Jenkins B.D."/>
            <person name="Jiroutova K."/>
            <person name="Jorgensen R.E."/>
            <person name="Joubert Y."/>
            <person name="Kaplan A."/>
            <person name="Kroger N."/>
            <person name="Kroth P.G."/>
            <person name="La Roche J."/>
            <person name="Lindquist E."/>
            <person name="Lommer M."/>
            <person name="Martin-Jezequel V."/>
            <person name="Lopez P.J."/>
            <person name="Lucas S."/>
            <person name="Mangogna M."/>
            <person name="McGinnis K."/>
            <person name="Medlin L.K."/>
            <person name="Montsant A."/>
            <person name="Oudot-Le Secq M.P."/>
            <person name="Napoli C."/>
            <person name="Obornik M."/>
            <person name="Parker M.S."/>
            <person name="Petit J.L."/>
            <person name="Porcel B.M."/>
            <person name="Poulsen N."/>
            <person name="Robison M."/>
            <person name="Rychlewski L."/>
            <person name="Rynearson T.A."/>
            <person name="Schmutz J."/>
            <person name="Shapiro H."/>
            <person name="Siaut M."/>
            <person name="Stanley M."/>
            <person name="Sussman M.R."/>
            <person name="Taylor A.R."/>
            <person name="Vardi A."/>
            <person name="von Dassow P."/>
            <person name="Vyverman W."/>
            <person name="Willis A."/>
            <person name="Wyrwicz L.S."/>
            <person name="Rokhsar D.S."/>
            <person name="Weissenbach J."/>
            <person name="Armbrust E.V."/>
            <person name="Green B.R."/>
            <person name="Van de Peer Y."/>
            <person name="Grigoriev I.V."/>
        </authorList>
    </citation>
    <scope>NUCLEOTIDE SEQUENCE [LARGE SCALE GENOMIC DNA]</scope>
    <source>
        <strain evidence="4 5">CCMP1335</strain>
    </source>
</reference>
<evidence type="ECO:0000313" key="5">
    <source>
        <dbReference type="Proteomes" id="UP000001449"/>
    </source>
</evidence>
<protein>
    <recommendedName>
        <fullName evidence="3">D-isomer specific 2-hydroxyacid dehydrogenase NAD-binding domain-containing protein</fullName>
    </recommendedName>
</protein>
<dbReference type="GO" id="GO:0016491">
    <property type="term" value="F:oxidoreductase activity"/>
    <property type="evidence" value="ECO:0007669"/>
    <property type="project" value="UniProtKB-KW"/>
</dbReference>
<dbReference type="eggNOG" id="KOG0069">
    <property type="taxonomic scope" value="Eukaryota"/>
</dbReference>
<dbReference type="Gene3D" id="3.40.50.720">
    <property type="entry name" value="NAD(P)-binding Rossmann-like Domain"/>
    <property type="match status" value="1"/>
</dbReference>
<dbReference type="SUPFAM" id="SSF51735">
    <property type="entry name" value="NAD(P)-binding Rossmann-fold domains"/>
    <property type="match status" value="1"/>
</dbReference>
<organism evidence="4 5">
    <name type="scientific">Thalassiosira pseudonana</name>
    <name type="common">Marine diatom</name>
    <name type="synonym">Cyclotella nana</name>
    <dbReference type="NCBI Taxonomy" id="35128"/>
    <lineage>
        <taxon>Eukaryota</taxon>
        <taxon>Sar</taxon>
        <taxon>Stramenopiles</taxon>
        <taxon>Ochrophyta</taxon>
        <taxon>Bacillariophyta</taxon>
        <taxon>Coscinodiscophyceae</taxon>
        <taxon>Thalassiosirophycidae</taxon>
        <taxon>Thalassiosirales</taxon>
        <taxon>Thalassiosiraceae</taxon>
        <taxon>Thalassiosira</taxon>
    </lineage>
</organism>
<dbReference type="STRING" id="35128.B8C5X2"/>
<dbReference type="AlphaFoldDB" id="B8C5X2"/>
<feature type="non-terminal residue" evidence="4">
    <location>
        <position position="102"/>
    </location>
</feature>
<reference evidence="4 5" key="1">
    <citation type="journal article" date="2004" name="Science">
        <title>The genome of the diatom Thalassiosira pseudonana: ecology, evolution, and metabolism.</title>
        <authorList>
            <person name="Armbrust E.V."/>
            <person name="Berges J.A."/>
            <person name="Bowler C."/>
            <person name="Green B.R."/>
            <person name="Martinez D."/>
            <person name="Putnam N.H."/>
            <person name="Zhou S."/>
            <person name="Allen A.E."/>
            <person name="Apt K.E."/>
            <person name="Bechner M."/>
            <person name="Brzezinski M.A."/>
            <person name="Chaal B.K."/>
            <person name="Chiovitti A."/>
            <person name="Davis A.K."/>
            <person name="Demarest M.S."/>
            <person name="Detter J.C."/>
            <person name="Glavina T."/>
            <person name="Goodstein D."/>
            <person name="Hadi M.Z."/>
            <person name="Hellsten U."/>
            <person name="Hildebrand M."/>
            <person name="Jenkins B.D."/>
            <person name="Jurka J."/>
            <person name="Kapitonov V.V."/>
            <person name="Kroger N."/>
            <person name="Lau W.W."/>
            <person name="Lane T.W."/>
            <person name="Larimer F.W."/>
            <person name="Lippmeier J.C."/>
            <person name="Lucas S."/>
            <person name="Medina M."/>
            <person name="Montsant A."/>
            <person name="Obornik M."/>
            <person name="Parker M.S."/>
            <person name="Palenik B."/>
            <person name="Pazour G.J."/>
            <person name="Richardson P.M."/>
            <person name="Rynearson T.A."/>
            <person name="Saito M.A."/>
            <person name="Schwartz D.C."/>
            <person name="Thamatrakoln K."/>
            <person name="Valentin K."/>
            <person name="Vardi A."/>
            <person name="Wilkerson F.P."/>
            <person name="Rokhsar D.S."/>
        </authorList>
    </citation>
    <scope>NUCLEOTIDE SEQUENCE [LARGE SCALE GENOMIC DNA]</scope>
    <source>
        <strain evidence="4 5">CCMP1335</strain>
    </source>
</reference>
<proteinExistence type="inferred from homology"/>
<dbReference type="InterPro" id="IPR006140">
    <property type="entry name" value="D-isomer_DH_NAD-bd"/>
</dbReference>
<dbReference type="PaxDb" id="35128-Thaps35094"/>
<dbReference type="Pfam" id="PF02826">
    <property type="entry name" value="2-Hacid_dh_C"/>
    <property type="match status" value="1"/>
</dbReference>
<dbReference type="HOGENOM" id="CLU_019796_6_2_1"/>
<dbReference type="GO" id="GO:0051287">
    <property type="term" value="F:NAD binding"/>
    <property type="evidence" value="ECO:0007669"/>
    <property type="project" value="InterPro"/>
</dbReference>
<keyword evidence="5" id="KW-1185">Reference proteome</keyword>
<dbReference type="RefSeq" id="XP_002291088.1">
    <property type="nucleotide sequence ID" value="XM_002291052.1"/>
</dbReference>
<dbReference type="PANTHER" id="PTHR10996">
    <property type="entry name" value="2-HYDROXYACID DEHYDROGENASE-RELATED"/>
    <property type="match status" value="1"/>
</dbReference>
<sequence length="102" mass="11250">MYVADVADLASQCDVLVPMCALTKQTEHLINQDVISQLKPDAGLINMSRGKVVDTDALTEALKTKSIKYAILDTTYPEPLPSGHPLWNLDNCFVFPHYATNT</sequence>
<accession>B8C5X2</accession>
<gene>
    <name evidence="4" type="ORF">THAPSDRAFT_35094</name>
</gene>
<dbReference type="InParanoid" id="B8C5X2"/>
<feature type="domain" description="D-isomer specific 2-hydroxyacid dehydrogenase NAD-binding" evidence="3">
    <location>
        <begin position="3"/>
        <end position="99"/>
    </location>
</feature>
<evidence type="ECO:0000256" key="1">
    <source>
        <dbReference type="ARBA" id="ARBA00005854"/>
    </source>
</evidence>
<dbReference type="GeneID" id="7445962"/>
<evidence type="ECO:0000313" key="4">
    <source>
        <dbReference type="EMBL" id="EED91195.1"/>
    </source>
</evidence>
<evidence type="ECO:0000256" key="2">
    <source>
        <dbReference type="ARBA" id="ARBA00023002"/>
    </source>
</evidence>
<dbReference type="SMR" id="B8C5X2"/>
<dbReference type="EMBL" id="CM000643">
    <property type="protein sequence ID" value="EED91195.1"/>
    <property type="molecule type" value="Genomic_DNA"/>
</dbReference>
<dbReference type="KEGG" id="tps:THAPSDRAFT_35094"/>
<name>B8C5X2_THAPS</name>
<dbReference type="InterPro" id="IPR036291">
    <property type="entry name" value="NAD(P)-bd_dom_sf"/>
</dbReference>
<dbReference type="Proteomes" id="UP000001449">
    <property type="component" value="Chromosome 6"/>
</dbReference>
<keyword evidence="2" id="KW-0560">Oxidoreductase</keyword>
<comment type="similarity">
    <text evidence="1">Belongs to the D-isomer specific 2-hydroxyacid dehydrogenase family.</text>
</comment>
<dbReference type="InterPro" id="IPR050223">
    <property type="entry name" value="D-isomer_2-hydroxyacid_DH"/>
</dbReference>
<evidence type="ECO:0000259" key="3">
    <source>
        <dbReference type="Pfam" id="PF02826"/>
    </source>
</evidence>